<dbReference type="AlphaFoldDB" id="A0A7J8SXU0"/>
<evidence type="ECO:0000313" key="3">
    <source>
        <dbReference type="EMBL" id="MBA0630600.1"/>
    </source>
</evidence>
<dbReference type="InterPro" id="IPR025836">
    <property type="entry name" value="Zn_knuckle_CX2CX4HX4C"/>
</dbReference>
<feature type="domain" description="Zinc knuckle CX2CX4HX4C" evidence="2">
    <location>
        <begin position="8"/>
        <end position="54"/>
    </location>
</feature>
<gene>
    <name evidence="3" type="ORF">Godav_002678</name>
</gene>
<reference evidence="3 4" key="1">
    <citation type="journal article" date="2019" name="Genome Biol. Evol.">
        <title>Insights into the evolution of the New World diploid cottons (Gossypium, subgenus Houzingenia) based on genome sequencing.</title>
        <authorList>
            <person name="Grover C.E."/>
            <person name="Arick M.A. 2nd"/>
            <person name="Thrash A."/>
            <person name="Conover J.L."/>
            <person name="Sanders W.S."/>
            <person name="Peterson D.G."/>
            <person name="Frelichowski J.E."/>
            <person name="Scheffler J.A."/>
            <person name="Scheffler B.E."/>
            <person name="Wendel J.F."/>
        </authorList>
    </citation>
    <scope>NUCLEOTIDE SEQUENCE [LARGE SCALE GENOMIC DNA]</scope>
    <source>
        <strain evidence="3">27</strain>
        <tissue evidence="3">Leaf</tissue>
    </source>
</reference>
<name>A0A7J8SXU0_GOSDV</name>
<evidence type="ECO:0000259" key="2">
    <source>
        <dbReference type="Pfam" id="PF14392"/>
    </source>
</evidence>
<dbReference type="Pfam" id="PF14392">
    <property type="entry name" value="zf-CCHC_4"/>
    <property type="match status" value="1"/>
</dbReference>
<dbReference type="Proteomes" id="UP000593561">
    <property type="component" value="Unassembled WGS sequence"/>
</dbReference>
<evidence type="ECO:0000256" key="1">
    <source>
        <dbReference type="SAM" id="MobiDB-lite"/>
    </source>
</evidence>
<protein>
    <recommendedName>
        <fullName evidence="2">Zinc knuckle CX2CX4HX4C domain-containing protein</fullName>
    </recommendedName>
</protein>
<feature type="region of interest" description="Disordered" evidence="1">
    <location>
        <begin position="90"/>
        <end position="112"/>
    </location>
</feature>
<proteinExistence type="predicted"/>
<keyword evidence="4" id="KW-1185">Reference proteome</keyword>
<accession>A0A7J8SXU0</accession>
<comment type="caution">
    <text evidence="3">The sequence shown here is derived from an EMBL/GenBank/DDBJ whole genome shotgun (WGS) entry which is preliminary data.</text>
</comment>
<sequence length="141" mass="16195">MRLRVRVNVMKPLKRKKTLTLSNDASVYVHFAYEKITLLCFLCGKLGHGESYFPIRALHLRQEFEFQLDISLRAQSKRNVAWRSRWLVEDGGDESSNYENPTNMYGGRNLRRSQSIPVDQGANVGFPPKISYSLKGKSNIS</sequence>
<feature type="compositionally biased region" description="Polar residues" evidence="1">
    <location>
        <begin position="94"/>
        <end position="103"/>
    </location>
</feature>
<dbReference type="EMBL" id="JABFAC010000012">
    <property type="protein sequence ID" value="MBA0630600.1"/>
    <property type="molecule type" value="Genomic_DNA"/>
</dbReference>
<evidence type="ECO:0000313" key="4">
    <source>
        <dbReference type="Proteomes" id="UP000593561"/>
    </source>
</evidence>
<organism evidence="3 4">
    <name type="scientific">Gossypium davidsonii</name>
    <name type="common">Davidson's cotton</name>
    <name type="synonym">Gossypium klotzschianum subsp. davidsonii</name>
    <dbReference type="NCBI Taxonomy" id="34287"/>
    <lineage>
        <taxon>Eukaryota</taxon>
        <taxon>Viridiplantae</taxon>
        <taxon>Streptophyta</taxon>
        <taxon>Embryophyta</taxon>
        <taxon>Tracheophyta</taxon>
        <taxon>Spermatophyta</taxon>
        <taxon>Magnoliopsida</taxon>
        <taxon>eudicotyledons</taxon>
        <taxon>Gunneridae</taxon>
        <taxon>Pentapetalae</taxon>
        <taxon>rosids</taxon>
        <taxon>malvids</taxon>
        <taxon>Malvales</taxon>
        <taxon>Malvaceae</taxon>
        <taxon>Malvoideae</taxon>
        <taxon>Gossypium</taxon>
    </lineage>
</organism>